<evidence type="ECO:0000313" key="6">
    <source>
        <dbReference type="EMBL" id="CAB4853559.1"/>
    </source>
</evidence>
<proteinExistence type="predicted"/>
<accession>A0A6J7CBD9</accession>
<dbReference type="AlphaFoldDB" id="A0A6J7CBD9"/>
<name>A0A6J7CBD9_9ZZZZ</name>
<dbReference type="PANTHER" id="PTHR42917">
    <property type="entry name" value="2,4-DIENOYL-COA REDUCTASE"/>
    <property type="match status" value="1"/>
</dbReference>
<dbReference type="InterPro" id="IPR051793">
    <property type="entry name" value="NADH:flavin_oxidoreductase"/>
</dbReference>
<evidence type="ECO:0000256" key="2">
    <source>
        <dbReference type="ARBA" id="ARBA00022630"/>
    </source>
</evidence>
<dbReference type="PANTHER" id="PTHR42917:SF2">
    <property type="entry name" value="2,4-DIENOYL-COA REDUCTASE [(2E)-ENOYL-COA-PRODUCING]"/>
    <property type="match status" value="1"/>
</dbReference>
<gene>
    <name evidence="6" type="ORF">UFOPK3267_03091</name>
</gene>
<organism evidence="6">
    <name type="scientific">freshwater metagenome</name>
    <dbReference type="NCBI Taxonomy" id="449393"/>
    <lineage>
        <taxon>unclassified sequences</taxon>
        <taxon>metagenomes</taxon>
        <taxon>ecological metagenomes</taxon>
    </lineage>
</organism>
<evidence type="ECO:0000256" key="1">
    <source>
        <dbReference type="ARBA" id="ARBA00001917"/>
    </source>
</evidence>
<protein>
    <submittedName>
        <fullName evidence="6">Unannotated protein</fullName>
    </submittedName>
</protein>
<sequence length="279" mass="29247">MRDGRSPVVTCVGEPSSGRETEDPDWYAATARPRDVLVVGAGVAGLEAARVAAARGHRVRVVERSQRVGGVAAITGPGAPLVEWLAAECAAAGLAIEFDADERSARPGELIIQATGAVHGRRAYAIADGAIVLDVVDVHSGAVTLPDGPIALFDPIGGPIAVDLAEQLGDRAILITQDQIAGNELSRTGDLAPANVRLQQRNVHIERRSILRAVRPGEIEMEDRFSGERRTVAAAALIDCGFRLPTDPITGAHAQVGDCVAPRTLHEAVLEGRRAALSI</sequence>
<evidence type="ECO:0000256" key="3">
    <source>
        <dbReference type="ARBA" id="ARBA00022643"/>
    </source>
</evidence>
<dbReference type="Gene3D" id="3.40.50.720">
    <property type="entry name" value="NAD(P)-binding Rossmann-like Domain"/>
    <property type="match status" value="1"/>
</dbReference>
<keyword evidence="4" id="KW-0560">Oxidoreductase</keyword>
<dbReference type="InterPro" id="IPR036188">
    <property type="entry name" value="FAD/NAD-bd_sf"/>
</dbReference>
<evidence type="ECO:0000256" key="4">
    <source>
        <dbReference type="ARBA" id="ARBA00023002"/>
    </source>
</evidence>
<feature type="region of interest" description="Disordered" evidence="5">
    <location>
        <begin position="1"/>
        <end position="24"/>
    </location>
</feature>
<dbReference type="SUPFAM" id="SSF51905">
    <property type="entry name" value="FAD/NAD(P)-binding domain"/>
    <property type="match status" value="1"/>
</dbReference>
<dbReference type="Gene3D" id="3.50.50.60">
    <property type="entry name" value="FAD/NAD(P)-binding domain"/>
    <property type="match status" value="1"/>
</dbReference>
<comment type="cofactor">
    <cofactor evidence="1">
        <name>FMN</name>
        <dbReference type="ChEBI" id="CHEBI:58210"/>
    </cofactor>
</comment>
<dbReference type="Pfam" id="PF12831">
    <property type="entry name" value="FAD_oxidored"/>
    <property type="match status" value="1"/>
</dbReference>
<reference evidence="6" key="1">
    <citation type="submission" date="2020-05" db="EMBL/GenBank/DDBJ databases">
        <authorList>
            <person name="Chiriac C."/>
            <person name="Salcher M."/>
            <person name="Ghai R."/>
            <person name="Kavagutti S V."/>
        </authorList>
    </citation>
    <scope>NUCLEOTIDE SEQUENCE</scope>
</reference>
<evidence type="ECO:0000256" key="5">
    <source>
        <dbReference type="SAM" id="MobiDB-lite"/>
    </source>
</evidence>
<dbReference type="GO" id="GO:0016491">
    <property type="term" value="F:oxidoreductase activity"/>
    <property type="evidence" value="ECO:0007669"/>
    <property type="project" value="UniProtKB-KW"/>
</dbReference>
<dbReference type="EMBL" id="CAFBIY010000281">
    <property type="protein sequence ID" value="CAB4853559.1"/>
    <property type="molecule type" value="Genomic_DNA"/>
</dbReference>
<keyword evidence="2" id="KW-0285">Flavoprotein</keyword>
<keyword evidence="3" id="KW-0288">FMN</keyword>